<dbReference type="EMBL" id="QXFK01000015">
    <property type="protein sequence ID" value="RIV78606.1"/>
    <property type="molecule type" value="Genomic_DNA"/>
</dbReference>
<gene>
    <name evidence="1" type="ORF">D2V04_07315</name>
</gene>
<keyword evidence="2" id="KW-1185">Reference proteome</keyword>
<comment type="caution">
    <text evidence="1">The sequence shown here is derived from an EMBL/GenBank/DDBJ whole genome shotgun (WGS) entry which is preliminary data.</text>
</comment>
<dbReference type="Proteomes" id="UP000285092">
    <property type="component" value="Unassembled WGS sequence"/>
</dbReference>
<name>A0A418NI65_9SPHN</name>
<accession>A0A418NI65</accession>
<evidence type="ECO:0008006" key="3">
    <source>
        <dbReference type="Google" id="ProtNLM"/>
    </source>
</evidence>
<proteinExistence type="predicted"/>
<sequence>MLLLQIGSMAIGALAKSPIAVFNYLCGCWSFLGRGKTCPEFCSAPHTKTGGQKRVQDAVYEEETQDADHLSVDEVRETIRQLGKSDAAKIRQAACWFECRCGMPADDLMQEAFVRMVSGSRRVPRGPHFVAVVVQIIRSIASAEIDAIAAGQREVRSLPDGTDGPEMVDSGPSPECMVLSAHDDGQILTTIDHLIEDDEQLQLLVEGLCDGMMGEELEQLLEVDTRGLATVRKRLKRRLLSAFPKGREQ</sequence>
<evidence type="ECO:0000313" key="2">
    <source>
        <dbReference type="Proteomes" id="UP000285092"/>
    </source>
</evidence>
<evidence type="ECO:0000313" key="1">
    <source>
        <dbReference type="EMBL" id="RIV78606.1"/>
    </source>
</evidence>
<organism evidence="1 2">
    <name type="scientific">Pelagerythrobacter aerophilus</name>
    <dbReference type="NCBI Taxonomy" id="2306995"/>
    <lineage>
        <taxon>Bacteria</taxon>
        <taxon>Pseudomonadati</taxon>
        <taxon>Pseudomonadota</taxon>
        <taxon>Alphaproteobacteria</taxon>
        <taxon>Sphingomonadales</taxon>
        <taxon>Erythrobacteraceae</taxon>
        <taxon>Pelagerythrobacter</taxon>
    </lineage>
</organism>
<dbReference type="AlphaFoldDB" id="A0A418NI65"/>
<protein>
    <recommendedName>
        <fullName evidence="3">Sigma-70 family RNA polymerase sigma factor</fullName>
    </recommendedName>
</protein>
<reference evidence="1 2" key="1">
    <citation type="submission" date="2018-08" db="EMBL/GenBank/DDBJ databases">
        <title>Altererythrobacter sp.Ery1 and Ery12, the genome sequencing of novel strains in genus Alterythrobacter.</title>
        <authorList>
            <person name="Cheng H."/>
            <person name="Wu Y.-H."/>
            <person name="Fang C."/>
            <person name="Xu X.-W."/>
        </authorList>
    </citation>
    <scope>NUCLEOTIDE SEQUENCE [LARGE SCALE GENOMIC DNA]</scope>
    <source>
        <strain evidence="1 2">Ery1</strain>
    </source>
</reference>